<feature type="region of interest" description="Disordered" evidence="2">
    <location>
        <begin position="657"/>
        <end position="679"/>
    </location>
</feature>
<feature type="domain" description="Coiled-coil" evidence="3">
    <location>
        <begin position="5"/>
        <end position="129"/>
    </location>
</feature>
<feature type="region of interest" description="Disordered" evidence="2">
    <location>
        <begin position="103"/>
        <end position="190"/>
    </location>
</feature>
<evidence type="ECO:0000256" key="1">
    <source>
        <dbReference type="ARBA" id="ARBA00023054"/>
    </source>
</evidence>
<feature type="compositionally biased region" description="Basic and acidic residues" evidence="2">
    <location>
        <begin position="286"/>
        <end position="347"/>
    </location>
</feature>
<sequence length="850" mass="97287">MTELEIDQSHLPRVQEVCHVFAVLEDGALAQNLQEQEIEQYYTTNIQKNQLVQNDIRIAKRLQDEEEEQSAQHRALSQVSRQLEEQDLKYARMIQEEIQRCADEEAQRREQEDEEMAKHIQEEEELRSRGQESHRDDGTSVRGSPSSSPRQPALSTSPSQGEGLHHQPATSRWQCSTSYTQPQSDSTAEPLYETHRSAGQDNRKQSSHNGHSNLPRLIRNYLQCPPPDYLSDEGSEDADTVFPEHLPPSRPCRLEKWLNTAPSGHQAPVYQPPERSYRSLGSPISSREERSRMWERGNGAREERHRGSWQDRDRGVKEKRARIWDKNPRAKRDRGYDRDPRSEEGRGGRYISSTNDSARGLQDRDRDGVRRRWTYRETSDNKQVRFQGDASRHCYSYHDDSRRAVNVWELIAHDLRERGVAVRQSFHGGSRSREVRGEIRDGQVHDGENAVAHSDSQHQPRAFLRAVPTRRSHHGDVGERTIASQRERYCNQGHGGDGERILENLTIVEGSGTEVNVEHSRDDGLFSRGRGGRRSSGDPRNRVSSGGDQKREGGDDGHHHSERRVRSASDRQHGLKQEEQNSSKEEEEERREERPLRRVHHLSQSFCSRGASIRARSRHSSRAGAALQPEEGVCLDLGELHQVLLDEELARRLQKEEEKLLTRSPPARSSLSQHDSYPEGDFRVAQVAQDEEIARFMQKQEIQLKHQSRDLNGPGSQREQHDLADPHNRRTVRERPIQRERLDSEGLPSPTEDCSPDYQAPSPTSTLSQQPIRNIAEELDPTFKTKRPGKESIRAGQTISGPSSCQSHPIPHSGLHDFMEEPTFIPPTKRQSAKSGRAKSKEKKENCKQQ</sequence>
<dbReference type="RefSeq" id="XP_045552155.1">
    <property type="nucleotide sequence ID" value="XM_045696199.1"/>
</dbReference>
<dbReference type="Proteomes" id="UP001652741">
    <property type="component" value="Chromosome ssa15"/>
</dbReference>
<evidence type="ECO:0000313" key="5">
    <source>
        <dbReference type="RefSeq" id="XP_045552153.1"/>
    </source>
</evidence>
<feature type="region of interest" description="Disordered" evidence="2">
    <location>
        <begin position="708"/>
        <end position="850"/>
    </location>
</feature>
<feature type="region of interest" description="Disordered" evidence="2">
    <location>
        <begin position="263"/>
        <end position="367"/>
    </location>
</feature>
<feature type="compositionally biased region" description="Polar residues" evidence="2">
    <location>
        <begin position="141"/>
        <end position="160"/>
    </location>
</feature>
<feature type="compositionally biased region" description="Polar residues" evidence="2">
    <location>
        <begin position="168"/>
        <end position="187"/>
    </location>
</feature>
<dbReference type="PANTHER" id="PTHR22115:SF5">
    <property type="entry name" value="COILED-COIL DOMAIN-CONTAINING PROTEIN 50-LIKE ISOFORM X1"/>
    <property type="match status" value="1"/>
</dbReference>
<keyword evidence="4" id="KW-1185">Reference proteome</keyword>
<name>A0ABM3D011_SALSA</name>
<evidence type="ECO:0000313" key="6">
    <source>
        <dbReference type="RefSeq" id="XP_045552154.1"/>
    </source>
</evidence>
<feature type="region of interest" description="Disordered" evidence="2">
    <location>
        <begin position="219"/>
        <end position="247"/>
    </location>
</feature>
<dbReference type="RefSeq" id="XP_045552154.1">
    <property type="nucleotide sequence ID" value="XM_045696198.1"/>
</dbReference>
<feature type="compositionally biased region" description="Acidic residues" evidence="2">
    <location>
        <begin position="230"/>
        <end position="239"/>
    </location>
</feature>
<dbReference type="InterPro" id="IPR029311">
    <property type="entry name" value="CCDC50_N"/>
</dbReference>
<organism evidence="4 7">
    <name type="scientific">Salmo salar</name>
    <name type="common">Atlantic salmon</name>
    <dbReference type="NCBI Taxonomy" id="8030"/>
    <lineage>
        <taxon>Eukaryota</taxon>
        <taxon>Metazoa</taxon>
        <taxon>Chordata</taxon>
        <taxon>Craniata</taxon>
        <taxon>Vertebrata</taxon>
        <taxon>Euteleostomi</taxon>
        <taxon>Actinopterygii</taxon>
        <taxon>Neopterygii</taxon>
        <taxon>Teleostei</taxon>
        <taxon>Protacanthopterygii</taxon>
        <taxon>Salmoniformes</taxon>
        <taxon>Salmonidae</taxon>
        <taxon>Salmoninae</taxon>
        <taxon>Salmo</taxon>
    </lineage>
</organism>
<feature type="compositionally biased region" description="Basic and acidic residues" evidence="2">
    <location>
        <begin position="474"/>
        <end position="489"/>
    </location>
</feature>
<evidence type="ECO:0000313" key="4">
    <source>
        <dbReference type="Proteomes" id="UP001652741"/>
    </source>
</evidence>
<proteinExistence type="predicted"/>
<evidence type="ECO:0000256" key="2">
    <source>
        <dbReference type="SAM" id="MobiDB-lite"/>
    </source>
</evidence>
<accession>A0ABM3D011</accession>
<keyword evidence="1" id="KW-0175">Coiled coil</keyword>
<evidence type="ECO:0000259" key="3">
    <source>
        <dbReference type="Pfam" id="PF15295"/>
    </source>
</evidence>
<feature type="compositionally biased region" description="Polar residues" evidence="2">
    <location>
        <begin position="761"/>
        <end position="772"/>
    </location>
</feature>
<reference evidence="5 6" key="1">
    <citation type="submission" date="2025-05" db="UniProtKB">
        <authorList>
            <consortium name="RefSeq"/>
        </authorList>
    </citation>
    <scope>IDENTIFICATION</scope>
</reference>
<dbReference type="InterPro" id="IPR039303">
    <property type="entry name" value="CCDC50"/>
</dbReference>
<feature type="compositionally biased region" description="Basic and acidic residues" evidence="2">
    <location>
        <begin position="718"/>
        <end position="744"/>
    </location>
</feature>
<feature type="region of interest" description="Disordered" evidence="2">
    <location>
        <begin position="513"/>
        <end position="603"/>
    </location>
</feature>
<feature type="compositionally biased region" description="Basic and acidic residues" evidence="2">
    <location>
        <begin position="516"/>
        <end position="525"/>
    </location>
</feature>
<protein>
    <submittedName>
        <fullName evidence="5 6">Coiled-coil domain-containing protein 187 isoform X1</fullName>
    </submittedName>
</protein>
<feature type="compositionally biased region" description="Polar residues" evidence="2">
    <location>
        <begin position="795"/>
        <end position="807"/>
    </location>
</feature>
<feature type="compositionally biased region" description="Basic and acidic residues" evidence="2">
    <location>
        <begin position="548"/>
        <end position="584"/>
    </location>
</feature>
<dbReference type="RefSeq" id="XP_045552153.1">
    <property type="nucleotide sequence ID" value="XM_045696197.1"/>
</dbReference>
<evidence type="ECO:0000313" key="7">
    <source>
        <dbReference type="RefSeq" id="XP_045552155.1"/>
    </source>
</evidence>
<gene>
    <name evidence="5 6 7" type="primary">ccdc187</name>
</gene>
<feature type="compositionally biased region" description="Basic and acidic residues" evidence="2">
    <location>
        <begin position="103"/>
        <end position="139"/>
    </location>
</feature>
<dbReference type="Pfam" id="PF15295">
    <property type="entry name" value="CCDC50_N"/>
    <property type="match status" value="1"/>
</dbReference>
<dbReference type="PANTHER" id="PTHR22115">
    <property type="entry name" value="C3ORF6 PROTEIN-RELATED"/>
    <property type="match status" value="1"/>
</dbReference>
<feature type="region of interest" description="Disordered" evidence="2">
    <location>
        <begin position="470"/>
        <end position="498"/>
    </location>
</feature>